<evidence type="ECO:0000259" key="12">
    <source>
        <dbReference type="Pfam" id="PF01225"/>
    </source>
</evidence>
<dbReference type="SUPFAM" id="SSF53623">
    <property type="entry name" value="MurD-like peptide ligases, catalytic domain"/>
    <property type="match status" value="1"/>
</dbReference>
<feature type="domain" description="Mur ligase N-terminal catalytic" evidence="12">
    <location>
        <begin position="28"/>
        <end position="97"/>
    </location>
</feature>
<evidence type="ECO:0000256" key="8">
    <source>
        <dbReference type="ARBA" id="ARBA00023306"/>
    </source>
</evidence>
<evidence type="ECO:0000256" key="7">
    <source>
        <dbReference type="ARBA" id="ARBA00022984"/>
    </source>
</evidence>
<keyword evidence="3 10" id="KW-0132">Cell division</keyword>
<dbReference type="EMBL" id="JAPDDR010000006">
    <property type="protein sequence ID" value="MCW1914518.1"/>
    <property type="molecule type" value="Genomic_DNA"/>
</dbReference>
<keyword evidence="8 10" id="KW-0131">Cell cycle</keyword>
<sequence>MIPIDASTLARHAGGELAAGRGDVLANSVSTDTRTIPAGSVFFALRGERFDANDFAAQAIAAGASIVVVERWEGEAPANAAVVRVGDSLAALQRFAAWYRRQLAIPVIGITGSNGKTSTKDFTAAALAQAFEVCATRGNLNNHIGVPLSVLSLEATHTAAVFEMGMNHPGEIAPLCEIARPRLGIITNIGTAHIEHMGSRESIAEEKGALARSLPEDGALFIPAGCDFHDYFKRRTKAKVIAVGNGRGVIRAEEVSQAEGRSHFTLVIDGQSPARVELPVTGKHMITNALLAAGAGWFLGMSSEQIAAGLSSTVLTSGRLRRFVSGGITIFDDTYNANPESMAAAIDTLAETPLSEASGRRIAVLGRMGELGPHAPEAHLRVGRLAAERGLQVVTVGEGSQGIAEGAGAAEHFADGEAAAAWLAGHAKPGDVVLFKASRSAAIERVMNQAFPSRD</sequence>
<evidence type="ECO:0000256" key="5">
    <source>
        <dbReference type="ARBA" id="ARBA00022840"/>
    </source>
</evidence>
<dbReference type="PANTHER" id="PTHR43024">
    <property type="entry name" value="UDP-N-ACETYLMURAMOYL-TRIPEPTIDE--D-ALANYL-D-ALANINE LIGASE"/>
    <property type="match status" value="1"/>
</dbReference>
<accession>A0ABT3G3U5</accession>
<dbReference type="Pfam" id="PF08245">
    <property type="entry name" value="Mur_ligase_M"/>
    <property type="match status" value="1"/>
</dbReference>
<dbReference type="Gene3D" id="3.40.1390.10">
    <property type="entry name" value="MurE/MurF, N-terminal domain"/>
    <property type="match status" value="1"/>
</dbReference>
<reference evidence="15" key="1">
    <citation type="submission" date="2022-10" db="EMBL/GenBank/DDBJ databases">
        <title>Luteolibacter sp. GHJ8, whole genome shotgun sequencing project.</title>
        <authorList>
            <person name="Zhao G."/>
            <person name="Shen L."/>
        </authorList>
    </citation>
    <scope>NUCLEOTIDE SEQUENCE</scope>
    <source>
        <strain evidence="15">GHJ8</strain>
    </source>
</reference>
<dbReference type="InterPro" id="IPR036565">
    <property type="entry name" value="Mur-like_cat_sf"/>
</dbReference>
<evidence type="ECO:0000256" key="2">
    <source>
        <dbReference type="ARBA" id="ARBA00022598"/>
    </source>
</evidence>
<keyword evidence="6 10" id="KW-0133">Cell shape</keyword>
<evidence type="ECO:0000256" key="3">
    <source>
        <dbReference type="ARBA" id="ARBA00022618"/>
    </source>
</evidence>
<evidence type="ECO:0000256" key="4">
    <source>
        <dbReference type="ARBA" id="ARBA00022741"/>
    </source>
</evidence>
<name>A0ABT3G3U5_9BACT</name>
<keyword evidence="2 10" id="KW-0436">Ligase</keyword>
<gene>
    <name evidence="10 15" type="primary">murF</name>
    <name evidence="15" type="ORF">OJ996_13095</name>
</gene>
<dbReference type="HAMAP" id="MF_02019">
    <property type="entry name" value="MurF"/>
    <property type="match status" value="1"/>
</dbReference>
<dbReference type="SUPFAM" id="SSF53244">
    <property type="entry name" value="MurD-like peptide ligases, peptide-binding domain"/>
    <property type="match status" value="1"/>
</dbReference>
<dbReference type="InterPro" id="IPR004101">
    <property type="entry name" value="Mur_ligase_C"/>
</dbReference>
<dbReference type="GO" id="GO:0016874">
    <property type="term" value="F:ligase activity"/>
    <property type="evidence" value="ECO:0007669"/>
    <property type="project" value="UniProtKB-KW"/>
</dbReference>
<dbReference type="Pfam" id="PF02875">
    <property type="entry name" value="Mur_ligase_C"/>
    <property type="match status" value="1"/>
</dbReference>
<comment type="function">
    <text evidence="10 11">Involved in cell wall formation. Catalyzes the final step in the synthesis of UDP-N-acetylmuramoyl-pentapeptide, the precursor of murein.</text>
</comment>
<keyword evidence="16" id="KW-1185">Reference proteome</keyword>
<evidence type="ECO:0000256" key="6">
    <source>
        <dbReference type="ARBA" id="ARBA00022960"/>
    </source>
</evidence>
<protein>
    <recommendedName>
        <fullName evidence="10 11">UDP-N-acetylmuramoyl-tripeptide--D-alanyl-D-alanine ligase</fullName>
        <ecNumber evidence="10 11">6.3.2.10</ecNumber>
    </recommendedName>
    <alternativeName>
        <fullName evidence="10">D-alanyl-D-alanine-adding enzyme</fullName>
    </alternativeName>
</protein>
<dbReference type="EC" id="6.3.2.10" evidence="10 11"/>
<dbReference type="InterPro" id="IPR051046">
    <property type="entry name" value="MurCDEF_CellWall_CoF430Synth"/>
</dbReference>
<dbReference type="RefSeq" id="WP_264514050.1">
    <property type="nucleotide sequence ID" value="NZ_JAPDDR010000006.1"/>
</dbReference>
<dbReference type="InterPro" id="IPR035911">
    <property type="entry name" value="MurE/MurF_N"/>
</dbReference>
<dbReference type="NCBIfam" id="TIGR01143">
    <property type="entry name" value="murF"/>
    <property type="match status" value="1"/>
</dbReference>
<comment type="similarity">
    <text evidence="10">Belongs to the MurCDEF family. MurF subfamily.</text>
</comment>
<dbReference type="SUPFAM" id="SSF63418">
    <property type="entry name" value="MurE/MurF N-terminal domain"/>
    <property type="match status" value="1"/>
</dbReference>
<evidence type="ECO:0000256" key="9">
    <source>
        <dbReference type="ARBA" id="ARBA00023316"/>
    </source>
</evidence>
<keyword evidence="1 10" id="KW-0963">Cytoplasm</keyword>
<feature type="binding site" evidence="10">
    <location>
        <begin position="112"/>
        <end position="118"/>
    </location>
    <ligand>
        <name>ATP</name>
        <dbReference type="ChEBI" id="CHEBI:30616"/>
    </ligand>
</feature>
<evidence type="ECO:0000256" key="1">
    <source>
        <dbReference type="ARBA" id="ARBA00022490"/>
    </source>
</evidence>
<dbReference type="Proteomes" id="UP001165653">
    <property type="component" value="Unassembled WGS sequence"/>
</dbReference>
<evidence type="ECO:0000259" key="14">
    <source>
        <dbReference type="Pfam" id="PF08245"/>
    </source>
</evidence>
<proteinExistence type="inferred from homology"/>
<evidence type="ECO:0000313" key="15">
    <source>
        <dbReference type="EMBL" id="MCW1914518.1"/>
    </source>
</evidence>
<evidence type="ECO:0000313" key="16">
    <source>
        <dbReference type="Proteomes" id="UP001165653"/>
    </source>
</evidence>
<dbReference type="Gene3D" id="3.90.190.20">
    <property type="entry name" value="Mur ligase, C-terminal domain"/>
    <property type="match status" value="1"/>
</dbReference>
<comment type="catalytic activity">
    <reaction evidence="10 11">
        <text>D-alanyl-D-alanine + UDP-N-acetyl-alpha-D-muramoyl-L-alanyl-gamma-D-glutamyl-meso-2,6-diaminopimelate + ATP = UDP-N-acetyl-alpha-D-muramoyl-L-alanyl-gamma-D-glutamyl-meso-2,6-diaminopimeloyl-D-alanyl-D-alanine + ADP + phosphate + H(+)</text>
        <dbReference type="Rhea" id="RHEA:28374"/>
        <dbReference type="ChEBI" id="CHEBI:15378"/>
        <dbReference type="ChEBI" id="CHEBI:30616"/>
        <dbReference type="ChEBI" id="CHEBI:43474"/>
        <dbReference type="ChEBI" id="CHEBI:57822"/>
        <dbReference type="ChEBI" id="CHEBI:61386"/>
        <dbReference type="ChEBI" id="CHEBI:83905"/>
        <dbReference type="ChEBI" id="CHEBI:456216"/>
        <dbReference type="EC" id="6.3.2.10"/>
    </reaction>
</comment>
<keyword evidence="4 10" id="KW-0547">Nucleotide-binding</keyword>
<keyword evidence="5 10" id="KW-0067">ATP-binding</keyword>
<evidence type="ECO:0000256" key="10">
    <source>
        <dbReference type="HAMAP-Rule" id="MF_02019"/>
    </source>
</evidence>
<dbReference type="Pfam" id="PF01225">
    <property type="entry name" value="Mur_ligase"/>
    <property type="match status" value="1"/>
</dbReference>
<dbReference type="InterPro" id="IPR005863">
    <property type="entry name" value="UDP-N-AcMur_synth"/>
</dbReference>
<dbReference type="InterPro" id="IPR013221">
    <property type="entry name" value="Mur_ligase_cen"/>
</dbReference>
<feature type="domain" description="Mur ligase C-terminal" evidence="13">
    <location>
        <begin position="318"/>
        <end position="439"/>
    </location>
</feature>
<dbReference type="Gene3D" id="3.40.1190.10">
    <property type="entry name" value="Mur-like, catalytic domain"/>
    <property type="match status" value="1"/>
</dbReference>
<dbReference type="InterPro" id="IPR036615">
    <property type="entry name" value="Mur_ligase_C_dom_sf"/>
</dbReference>
<evidence type="ECO:0000259" key="13">
    <source>
        <dbReference type="Pfam" id="PF02875"/>
    </source>
</evidence>
<evidence type="ECO:0000256" key="11">
    <source>
        <dbReference type="RuleBase" id="RU004136"/>
    </source>
</evidence>
<keyword evidence="9 10" id="KW-0961">Cell wall biogenesis/degradation</keyword>
<organism evidence="15 16">
    <name type="scientific">Luteolibacter rhizosphaerae</name>
    <dbReference type="NCBI Taxonomy" id="2989719"/>
    <lineage>
        <taxon>Bacteria</taxon>
        <taxon>Pseudomonadati</taxon>
        <taxon>Verrucomicrobiota</taxon>
        <taxon>Verrucomicrobiia</taxon>
        <taxon>Verrucomicrobiales</taxon>
        <taxon>Verrucomicrobiaceae</taxon>
        <taxon>Luteolibacter</taxon>
    </lineage>
</organism>
<comment type="subcellular location">
    <subcellularLocation>
        <location evidence="10 11">Cytoplasm</location>
    </subcellularLocation>
</comment>
<feature type="domain" description="Mur ligase central" evidence="14">
    <location>
        <begin position="110"/>
        <end position="295"/>
    </location>
</feature>
<dbReference type="InterPro" id="IPR000713">
    <property type="entry name" value="Mur_ligase_N"/>
</dbReference>
<dbReference type="PANTHER" id="PTHR43024:SF1">
    <property type="entry name" value="UDP-N-ACETYLMURAMOYL-TRIPEPTIDE--D-ALANYL-D-ALANINE LIGASE"/>
    <property type="match status" value="1"/>
</dbReference>
<keyword evidence="7 10" id="KW-0573">Peptidoglycan synthesis</keyword>
<comment type="caution">
    <text evidence="15">The sequence shown here is derived from an EMBL/GenBank/DDBJ whole genome shotgun (WGS) entry which is preliminary data.</text>
</comment>
<comment type="pathway">
    <text evidence="10 11">Cell wall biogenesis; peptidoglycan biosynthesis.</text>
</comment>